<dbReference type="EMBL" id="AQHR01000088">
    <property type="protein sequence ID" value="EON76258.1"/>
    <property type="molecule type" value="Genomic_DNA"/>
</dbReference>
<dbReference type="RefSeq" id="WP_010855519.1">
    <property type="nucleotide sequence ID" value="NZ_AQHR01000088.1"/>
</dbReference>
<dbReference type="GO" id="GO:0000160">
    <property type="term" value="P:phosphorelay signal transduction system"/>
    <property type="evidence" value="ECO:0007669"/>
    <property type="project" value="InterPro"/>
</dbReference>
<dbReference type="Proteomes" id="UP000013909">
    <property type="component" value="Unassembled WGS sequence"/>
</dbReference>
<accession>R7ZQC8</accession>
<dbReference type="PROSITE" id="PS50110">
    <property type="entry name" value="RESPONSE_REGULATORY"/>
    <property type="match status" value="1"/>
</dbReference>
<dbReference type="SUPFAM" id="SSF52172">
    <property type="entry name" value="CheY-like"/>
    <property type="match status" value="1"/>
</dbReference>
<dbReference type="OrthoDB" id="1524091at2"/>
<evidence type="ECO:0000313" key="4">
    <source>
        <dbReference type="Proteomes" id="UP000013909"/>
    </source>
</evidence>
<dbReference type="InterPro" id="IPR052893">
    <property type="entry name" value="TCS_response_regulator"/>
</dbReference>
<comment type="caution">
    <text evidence="3">The sequence shown here is derived from an EMBL/GenBank/DDBJ whole genome shotgun (WGS) entry which is preliminary data.</text>
</comment>
<dbReference type="Gene3D" id="3.40.50.2300">
    <property type="match status" value="1"/>
</dbReference>
<dbReference type="InterPro" id="IPR001789">
    <property type="entry name" value="Sig_transdc_resp-reg_receiver"/>
</dbReference>
<sequence>MKSTFSTLIVDDDKLALHYIMRRAKETLIPGDFHVAENGKEAIDKLEDLSDDTDQVLVLLDLNMPVMTGWDFLDLLTGKPYKEKTLVVIVTSSTSQIDKDRSKKYKEVIGYIEKPLATETLREVLYLFDNNLIVTKPD</sequence>
<dbReference type="InterPro" id="IPR011006">
    <property type="entry name" value="CheY-like_superfamily"/>
</dbReference>
<keyword evidence="1" id="KW-0597">Phosphoprotein</keyword>
<dbReference type="AlphaFoldDB" id="R7ZQC8"/>
<dbReference type="STRING" id="1232681.ADIS_3386"/>
<feature type="modified residue" description="4-aspartylphosphate" evidence="1">
    <location>
        <position position="61"/>
    </location>
</feature>
<gene>
    <name evidence="3" type="ORF">ADIS_3386</name>
</gene>
<evidence type="ECO:0000256" key="1">
    <source>
        <dbReference type="PROSITE-ProRule" id="PRU00169"/>
    </source>
</evidence>
<evidence type="ECO:0000313" key="3">
    <source>
        <dbReference type="EMBL" id="EON76258.1"/>
    </source>
</evidence>
<protein>
    <submittedName>
        <fullName evidence="3">Protein containing response regulator receiver d omain</fullName>
    </submittedName>
</protein>
<evidence type="ECO:0000259" key="2">
    <source>
        <dbReference type="PROSITE" id="PS50110"/>
    </source>
</evidence>
<organism evidence="3 4">
    <name type="scientific">Lunatimonas lonarensis</name>
    <dbReference type="NCBI Taxonomy" id="1232681"/>
    <lineage>
        <taxon>Bacteria</taxon>
        <taxon>Pseudomonadati</taxon>
        <taxon>Bacteroidota</taxon>
        <taxon>Cytophagia</taxon>
        <taxon>Cytophagales</taxon>
        <taxon>Cyclobacteriaceae</taxon>
    </lineage>
</organism>
<proteinExistence type="predicted"/>
<dbReference type="Pfam" id="PF00072">
    <property type="entry name" value="Response_reg"/>
    <property type="match status" value="1"/>
</dbReference>
<keyword evidence="4" id="KW-1185">Reference proteome</keyword>
<name>R7ZQC8_9BACT</name>
<dbReference type="PANTHER" id="PTHR44520">
    <property type="entry name" value="RESPONSE REGULATOR RCP1-RELATED"/>
    <property type="match status" value="1"/>
</dbReference>
<dbReference type="SMART" id="SM00448">
    <property type="entry name" value="REC"/>
    <property type="match status" value="1"/>
</dbReference>
<reference evidence="3 4" key="1">
    <citation type="submission" date="2013-02" db="EMBL/GenBank/DDBJ databases">
        <title>A novel strain isolated from Lonar lake, Maharashtra, India.</title>
        <authorList>
            <person name="Singh A."/>
        </authorList>
    </citation>
    <scope>NUCLEOTIDE SEQUENCE [LARGE SCALE GENOMIC DNA]</scope>
    <source>
        <strain evidence="3 4">AK24</strain>
    </source>
</reference>
<dbReference type="PANTHER" id="PTHR44520:SF2">
    <property type="entry name" value="RESPONSE REGULATOR RCP1"/>
    <property type="match status" value="1"/>
</dbReference>
<feature type="domain" description="Response regulatory" evidence="2">
    <location>
        <begin position="6"/>
        <end position="129"/>
    </location>
</feature>